<dbReference type="Pfam" id="PF07735">
    <property type="entry name" value="FBA_2"/>
    <property type="match status" value="1"/>
</dbReference>
<dbReference type="OrthoDB" id="5789267at2759"/>
<sequence>MGFAPGKDHGADQTRDLILYKTSAGGQSSQKMPSRFRIFELPDVVLKDVFQNFRGVEILDLSFTSTRLMKRVFRSVGLRAVSHTVKFEDTYPLISTIVKFGSAEGNEQSFVWKFVEDKKSIDSDKVRKVKCHRFDNCSTKDNTIFCQYHNPEFGATVIFNHIFKCFPAPLNLHLKLNSIRNLHALFLNDCFSKCEKLDVWYVEQDENDDLVEDLTGILEMVDVKKELRALVPQQCEMDIEKIRDLEVLTIQDAEWMSLPTLYSLNCRFGSLLNHKFSQFDISDFAENWYNSTDRKLVKMQFGWDEYRRFFPMIDNLNWQEWDPKTRSRYFYDSSECSNSNRIDCSKGLDITRPDGLIATILRQDAFDCNILFLVWHDIHPETTRLAVLSEKLNLQNKKLASILGNRKEQVVEKEFRETFTLALAKQTEITEEIKLWVDTEDINAC</sequence>
<dbReference type="InterPro" id="IPR012885">
    <property type="entry name" value="F-box_Sdz-33"/>
</dbReference>
<dbReference type="AlphaFoldDB" id="A0A2G5U2W1"/>
<comment type="caution">
    <text evidence="2">The sequence shown here is derived from an EMBL/GenBank/DDBJ whole genome shotgun (WGS) entry which is preliminary data.</text>
</comment>
<dbReference type="Proteomes" id="UP000230233">
    <property type="component" value="Chromosome IV"/>
</dbReference>
<gene>
    <name evidence="2" type="primary">Cni-Y43B11AL.1</name>
    <name evidence="2" type="synonym">Cnig_chr_IV.g13696</name>
    <name evidence="2" type="ORF">B9Z55_013696</name>
</gene>
<accession>A0A2G5U2W1</accession>
<proteinExistence type="predicted"/>
<organism evidence="2 3">
    <name type="scientific">Caenorhabditis nigoni</name>
    <dbReference type="NCBI Taxonomy" id="1611254"/>
    <lineage>
        <taxon>Eukaryota</taxon>
        <taxon>Metazoa</taxon>
        <taxon>Ecdysozoa</taxon>
        <taxon>Nematoda</taxon>
        <taxon>Chromadorea</taxon>
        <taxon>Rhabditida</taxon>
        <taxon>Rhabditina</taxon>
        <taxon>Rhabditomorpha</taxon>
        <taxon>Rhabditoidea</taxon>
        <taxon>Rhabditidae</taxon>
        <taxon>Peloderinae</taxon>
        <taxon>Caenorhabditis</taxon>
    </lineage>
</organism>
<protein>
    <recommendedName>
        <fullName evidence="1">F-box domain-containing protein</fullName>
    </recommendedName>
</protein>
<dbReference type="PANTHER" id="PTHR21503">
    <property type="entry name" value="F-BOX-CONTAINING HYPOTHETICAL PROTEIN C.ELEGANS"/>
    <property type="match status" value="1"/>
</dbReference>
<evidence type="ECO:0000259" key="1">
    <source>
        <dbReference type="PROSITE" id="PS50181"/>
    </source>
</evidence>
<dbReference type="EMBL" id="PDUG01000004">
    <property type="protein sequence ID" value="PIC33872.1"/>
    <property type="molecule type" value="Genomic_DNA"/>
</dbReference>
<name>A0A2G5U2W1_9PELO</name>
<dbReference type="InterPro" id="IPR001810">
    <property type="entry name" value="F-box_dom"/>
</dbReference>
<dbReference type="PROSITE" id="PS50181">
    <property type="entry name" value="FBOX"/>
    <property type="match status" value="1"/>
</dbReference>
<feature type="domain" description="F-box" evidence="1">
    <location>
        <begin position="35"/>
        <end position="76"/>
    </location>
</feature>
<dbReference type="PANTHER" id="PTHR21503:SF15">
    <property type="entry name" value="F-BOX DOMAIN-CONTAINING PROTEIN"/>
    <property type="match status" value="1"/>
</dbReference>
<reference evidence="3" key="1">
    <citation type="submission" date="2017-10" db="EMBL/GenBank/DDBJ databases">
        <title>Rapid genome shrinkage in a self-fertile nematode reveals novel sperm competition proteins.</title>
        <authorList>
            <person name="Yin D."/>
            <person name="Schwarz E.M."/>
            <person name="Thomas C.G."/>
            <person name="Felde R.L."/>
            <person name="Korf I.F."/>
            <person name="Cutter A.D."/>
            <person name="Schartner C.M."/>
            <person name="Ralston E.J."/>
            <person name="Meyer B.J."/>
            <person name="Haag E.S."/>
        </authorList>
    </citation>
    <scope>NUCLEOTIDE SEQUENCE [LARGE SCALE GENOMIC DNA]</scope>
    <source>
        <strain evidence="3">JU1422</strain>
    </source>
</reference>
<evidence type="ECO:0000313" key="2">
    <source>
        <dbReference type="EMBL" id="PIC33872.1"/>
    </source>
</evidence>
<evidence type="ECO:0000313" key="3">
    <source>
        <dbReference type="Proteomes" id="UP000230233"/>
    </source>
</evidence>
<keyword evidence="3" id="KW-1185">Reference proteome</keyword>